<feature type="transmembrane region" description="Helical" evidence="1">
    <location>
        <begin position="329"/>
        <end position="349"/>
    </location>
</feature>
<dbReference type="AlphaFoldDB" id="A0A7W0CTL6"/>
<comment type="caution">
    <text evidence="2">The sequence shown here is derived from an EMBL/GenBank/DDBJ whole genome shotgun (WGS) entry which is preliminary data.</text>
</comment>
<protein>
    <submittedName>
        <fullName evidence="2">Uncharacterized protein</fullName>
    </submittedName>
</protein>
<feature type="transmembrane region" description="Helical" evidence="1">
    <location>
        <begin position="247"/>
        <end position="271"/>
    </location>
</feature>
<proteinExistence type="predicted"/>
<keyword evidence="3" id="KW-1185">Reference proteome</keyword>
<accession>A0A7W0CTL6</accession>
<feature type="transmembrane region" description="Helical" evidence="1">
    <location>
        <begin position="45"/>
        <end position="68"/>
    </location>
</feature>
<feature type="transmembrane region" description="Helical" evidence="1">
    <location>
        <begin position="184"/>
        <end position="207"/>
    </location>
</feature>
<name>A0A7W0CTL6_9ACTN</name>
<evidence type="ECO:0000256" key="1">
    <source>
        <dbReference type="SAM" id="Phobius"/>
    </source>
</evidence>
<reference evidence="2 3" key="1">
    <citation type="submission" date="2020-07" db="EMBL/GenBank/DDBJ databases">
        <title>Genomic Encyclopedia of Type Strains, Phase IV (KMG-IV): sequencing the most valuable type-strain genomes for metagenomic binning, comparative biology and taxonomic classification.</title>
        <authorList>
            <person name="Goeker M."/>
        </authorList>
    </citation>
    <scope>NUCLEOTIDE SEQUENCE [LARGE SCALE GENOMIC DNA]</scope>
    <source>
        <strain evidence="2 3">DSM 45533</strain>
    </source>
</reference>
<sequence>MHALRLAGQCALPLILWFSAGELIRWALFYLATEISHGDFRQARLVATVVLLTLIVMLSMVITAGTFHALRGAMWETKARGEDEKFWSVLNRVAPTYAVIYLAWSLHVTDVVAFDNMDRLHNIDDNFYNPILQNVANGNELEQSTMGRGLMDLDWRVSLIASVVTFGLRLLFGKMVEKGGNKYAGVAAAFAEFAFMFCGLNAVLTLAKLRGGWTDHRVVVSNAKGAMEHAKETIPGWDALTSFVADIWPYVVDALFLPFAWLALAILTFGGSVDDARRAFRGSRIDTGLERLEGSHQLTQKSANRVIGGFQDRWVPVLNALRVTSRGGLALFGMVCVLYVGLRVGADYAERGVMTLMGSETPYLWLVKWYPVSFFKGLLLASLSACVLAAAYDIAATRARLRGEEVTG</sequence>
<keyword evidence="1" id="KW-1133">Transmembrane helix</keyword>
<keyword evidence="1" id="KW-0812">Transmembrane</keyword>
<evidence type="ECO:0000313" key="3">
    <source>
        <dbReference type="Proteomes" id="UP000530928"/>
    </source>
</evidence>
<feature type="transmembrane region" description="Helical" evidence="1">
    <location>
        <begin position="369"/>
        <end position="392"/>
    </location>
</feature>
<evidence type="ECO:0000313" key="2">
    <source>
        <dbReference type="EMBL" id="MBA2896997.1"/>
    </source>
</evidence>
<dbReference type="Proteomes" id="UP000530928">
    <property type="component" value="Unassembled WGS sequence"/>
</dbReference>
<keyword evidence="1" id="KW-0472">Membrane</keyword>
<dbReference type="EMBL" id="JACDUR010000010">
    <property type="protein sequence ID" value="MBA2896997.1"/>
    <property type="molecule type" value="Genomic_DNA"/>
</dbReference>
<gene>
    <name evidence="2" type="ORF">HNR30_008393</name>
</gene>
<dbReference type="RefSeq" id="WP_181615723.1">
    <property type="nucleotide sequence ID" value="NZ_BAABAM010000010.1"/>
</dbReference>
<organism evidence="2 3">
    <name type="scientific">Nonomuraea soli</name>
    <dbReference type="NCBI Taxonomy" id="1032476"/>
    <lineage>
        <taxon>Bacteria</taxon>
        <taxon>Bacillati</taxon>
        <taxon>Actinomycetota</taxon>
        <taxon>Actinomycetes</taxon>
        <taxon>Streptosporangiales</taxon>
        <taxon>Streptosporangiaceae</taxon>
        <taxon>Nonomuraea</taxon>
    </lineage>
</organism>
<feature type="transmembrane region" description="Helical" evidence="1">
    <location>
        <begin position="155"/>
        <end position="172"/>
    </location>
</feature>